<feature type="compositionally biased region" description="Basic and acidic residues" evidence="6">
    <location>
        <begin position="153"/>
        <end position="169"/>
    </location>
</feature>
<dbReference type="GO" id="GO:0005634">
    <property type="term" value="C:nucleus"/>
    <property type="evidence" value="ECO:0007669"/>
    <property type="project" value="UniProtKB-SubCell"/>
</dbReference>
<feature type="transmembrane region" description="Helical" evidence="7">
    <location>
        <begin position="12"/>
        <end position="35"/>
    </location>
</feature>
<keyword evidence="7" id="KW-1133">Transmembrane helix</keyword>
<feature type="region of interest" description="Disordered" evidence="6">
    <location>
        <begin position="153"/>
        <end position="201"/>
    </location>
</feature>
<name>R0F5T5_9BRAS</name>
<evidence type="ECO:0000313" key="10">
    <source>
        <dbReference type="Proteomes" id="UP000029121"/>
    </source>
</evidence>
<dbReference type="OrthoDB" id="1915602at2759"/>
<evidence type="ECO:0000259" key="8">
    <source>
        <dbReference type="PROSITE" id="PS50888"/>
    </source>
</evidence>
<dbReference type="PANTHER" id="PTHR12565:SF467">
    <property type="entry name" value="TRANSCRIPTION FACTOR BHLH63"/>
    <property type="match status" value="1"/>
</dbReference>
<dbReference type="GO" id="GO:0003677">
    <property type="term" value="F:DNA binding"/>
    <property type="evidence" value="ECO:0007669"/>
    <property type="project" value="UniProtKB-KW"/>
</dbReference>
<dbReference type="FunFam" id="4.10.280.10:FF:000002">
    <property type="entry name" value="Basic helix-loop-helix transcription factor"/>
    <property type="match status" value="1"/>
</dbReference>
<dbReference type="SMART" id="SM00353">
    <property type="entry name" value="HLH"/>
    <property type="match status" value="1"/>
</dbReference>
<dbReference type="PANTHER" id="PTHR12565">
    <property type="entry name" value="STEROL REGULATORY ELEMENT-BINDING PROTEIN"/>
    <property type="match status" value="1"/>
</dbReference>
<evidence type="ECO:0000256" key="1">
    <source>
        <dbReference type="ARBA" id="ARBA00004123"/>
    </source>
</evidence>
<keyword evidence="7" id="KW-0472">Membrane</keyword>
<keyword evidence="4" id="KW-0804">Transcription</keyword>
<organism evidence="9 10">
    <name type="scientific">Capsella rubella</name>
    <dbReference type="NCBI Taxonomy" id="81985"/>
    <lineage>
        <taxon>Eukaryota</taxon>
        <taxon>Viridiplantae</taxon>
        <taxon>Streptophyta</taxon>
        <taxon>Embryophyta</taxon>
        <taxon>Tracheophyta</taxon>
        <taxon>Spermatophyta</taxon>
        <taxon>Magnoliopsida</taxon>
        <taxon>eudicotyledons</taxon>
        <taxon>Gunneridae</taxon>
        <taxon>Pentapetalae</taxon>
        <taxon>rosids</taxon>
        <taxon>malvids</taxon>
        <taxon>Brassicales</taxon>
        <taxon>Brassicaceae</taxon>
        <taxon>Camelineae</taxon>
        <taxon>Capsella</taxon>
    </lineage>
</organism>
<keyword evidence="10" id="KW-1185">Reference proteome</keyword>
<reference evidence="10" key="1">
    <citation type="journal article" date="2013" name="Nat. Genet.">
        <title>The Capsella rubella genome and the genomic consequences of rapid mating system evolution.</title>
        <authorList>
            <person name="Slotte T."/>
            <person name="Hazzouri K.M."/>
            <person name="Agren J.A."/>
            <person name="Koenig D."/>
            <person name="Maumus F."/>
            <person name="Guo Y.L."/>
            <person name="Steige K."/>
            <person name="Platts A.E."/>
            <person name="Escobar J.S."/>
            <person name="Newman L.K."/>
            <person name="Wang W."/>
            <person name="Mandakova T."/>
            <person name="Vello E."/>
            <person name="Smith L.M."/>
            <person name="Henz S.R."/>
            <person name="Steffen J."/>
            <person name="Takuno S."/>
            <person name="Brandvain Y."/>
            <person name="Coop G."/>
            <person name="Andolfatto P."/>
            <person name="Hu T.T."/>
            <person name="Blanchette M."/>
            <person name="Clark R.M."/>
            <person name="Quesneville H."/>
            <person name="Nordborg M."/>
            <person name="Gaut B.S."/>
            <person name="Lysak M.A."/>
            <person name="Jenkins J."/>
            <person name="Grimwood J."/>
            <person name="Chapman J."/>
            <person name="Prochnik S."/>
            <person name="Shu S."/>
            <person name="Rokhsar D."/>
            <person name="Schmutz J."/>
            <person name="Weigel D."/>
            <person name="Wright S.I."/>
        </authorList>
    </citation>
    <scope>NUCLEOTIDE SEQUENCE [LARGE SCALE GENOMIC DNA]</scope>
    <source>
        <strain evidence="10">cv. Monte Gargano</strain>
    </source>
</reference>
<keyword evidence="7" id="KW-0812">Transmembrane</keyword>
<accession>R0F5T5</accession>
<dbReference type="AlphaFoldDB" id="R0F5T5"/>
<keyword evidence="3" id="KW-0238">DNA-binding</keyword>
<dbReference type="Gene3D" id="4.10.280.10">
    <property type="entry name" value="Helix-loop-helix DNA-binding domain"/>
    <property type="match status" value="1"/>
</dbReference>
<dbReference type="InterPro" id="IPR024097">
    <property type="entry name" value="bHLH_ZIP_TF"/>
</dbReference>
<dbReference type="GO" id="GO:0046983">
    <property type="term" value="F:protein dimerization activity"/>
    <property type="evidence" value="ECO:0007669"/>
    <property type="project" value="InterPro"/>
</dbReference>
<dbReference type="EMBL" id="KB870811">
    <property type="protein sequence ID" value="EOA16841.1"/>
    <property type="molecule type" value="Genomic_DNA"/>
</dbReference>
<dbReference type="Proteomes" id="UP000029121">
    <property type="component" value="Unassembled WGS sequence"/>
</dbReference>
<evidence type="ECO:0000256" key="3">
    <source>
        <dbReference type="ARBA" id="ARBA00023125"/>
    </source>
</evidence>
<evidence type="ECO:0000256" key="4">
    <source>
        <dbReference type="ARBA" id="ARBA00023163"/>
    </source>
</evidence>
<proteinExistence type="predicted"/>
<comment type="subcellular location">
    <subcellularLocation>
        <location evidence="1">Nucleus</location>
    </subcellularLocation>
</comment>
<keyword evidence="2" id="KW-0805">Transcription regulation</keyword>
<dbReference type="PROSITE" id="PS50888">
    <property type="entry name" value="BHLH"/>
    <property type="match status" value="1"/>
</dbReference>
<dbReference type="GO" id="GO:0003700">
    <property type="term" value="F:DNA-binding transcription factor activity"/>
    <property type="evidence" value="ECO:0007669"/>
    <property type="project" value="TreeGrafter"/>
</dbReference>
<evidence type="ECO:0000313" key="9">
    <source>
        <dbReference type="EMBL" id="EOA16841.1"/>
    </source>
</evidence>
<sequence length="375" mass="42186">MGFSCYKYPFLLYPHLTLPLLCFFLTLFLTATCFLNPKKKMKMNGGAIEADLLLNCTDMSVLERQRAHLKYLNPGFDSPLAGFFSGSSVIDGGVIDGFLGTDGLNLPMIYGENTVEGDPRLSISPETMTGTRNFKKRKFDTETKDCDGKKKMMMNRHEEEVEEEEKSKITEQNNGSTKSIKKMKNKAKKEENSCSNDSSKVTKELQKTDYIHVRARRGQATDSHSIAERVRREKISERMKFLQDLVPGCDKITGKAGMLDEIINYVQSLQRQIEFLSMKLAVVNPRPDFDIDDIFAKEVASTPMTVVPSPEMVNSGYSHEMVNSGYSNEMASSGYLHFNPMQQVDTTTSDPLSCFNNGQAPSMWDSHVQNLYGSL</sequence>
<dbReference type="eggNOG" id="ENOG502QT6X">
    <property type="taxonomic scope" value="Eukaryota"/>
</dbReference>
<evidence type="ECO:0000256" key="5">
    <source>
        <dbReference type="ARBA" id="ARBA00023242"/>
    </source>
</evidence>
<dbReference type="KEGG" id="crb:17877802"/>
<protein>
    <recommendedName>
        <fullName evidence="8">BHLH domain-containing protein</fullName>
    </recommendedName>
</protein>
<dbReference type="STRING" id="81985.R0F5T5"/>
<dbReference type="CDD" id="cd18919">
    <property type="entry name" value="bHLH_AtBPE_like"/>
    <property type="match status" value="1"/>
</dbReference>
<dbReference type="SUPFAM" id="SSF47459">
    <property type="entry name" value="HLH, helix-loop-helix DNA-binding domain"/>
    <property type="match status" value="1"/>
</dbReference>
<feature type="domain" description="BHLH" evidence="8">
    <location>
        <begin position="219"/>
        <end position="269"/>
    </location>
</feature>
<gene>
    <name evidence="9" type="ORF">CARUB_v10005062mg</name>
</gene>
<evidence type="ECO:0000256" key="7">
    <source>
        <dbReference type="SAM" id="Phobius"/>
    </source>
</evidence>
<dbReference type="InterPro" id="IPR011598">
    <property type="entry name" value="bHLH_dom"/>
</dbReference>
<evidence type="ECO:0000256" key="2">
    <source>
        <dbReference type="ARBA" id="ARBA00023015"/>
    </source>
</evidence>
<dbReference type="Pfam" id="PF00010">
    <property type="entry name" value="HLH"/>
    <property type="match status" value="1"/>
</dbReference>
<dbReference type="InterPro" id="IPR036638">
    <property type="entry name" value="HLH_DNA-bd_sf"/>
</dbReference>
<keyword evidence="5" id="KW-0539">Nucleus</keyword>
<evidence type="ECO:0000256" key="6">
    <source>
        <dbReference type="SAM" id="MobiDB-lite"/>
    </source>
</evidence>